<sequence length="93" mass="10601">GFELVFAAERLKQLLANATVFPDALGQIEIAMTACCLLDDVHCDVFMIIFRFCQENAAKTNHMFSVHLKQIRAMRHGLLRLSEPMFCMRSNPL</sequence>
<protein>
    <submittedName>
        <fullName evidence="1">Uncharacterized protein</fullName>
    </submittedName>
</protein>
<name>A0A1U6IXT0_9SPHN</name>
<accession>A0A1U6IXT0</accession>
<organism evidence="1 2">
    <name type="scientific">Novosphingobium mathurense</name>
    <dbReference type="NCBI Taxonomy" id="428990"/>
    <lineage>
        <taxon>Bacteria</taxon>
        <taxon>Pseudomonadati</taxon>
        <taxon>Pseudomonadota</taxon>
        <taxon>Alphaproteobacteria</taxon>
        <taxon>Sphingomonadales</taxon>
        <taxon>Sphingomonadaceae</taxon>
        <taxon>Novosphingobium</taxon>
    </lineage>
</organism>
<feature type="non-terminal residue" evidence="1">
    <location>
        <position position="1"/>
    </location>
</feature>
<dbReference type="AlphaFoldDB" id="A0A1U6IXT0"/>
<dbReference type="Proteomes" id="UP000190989">
    <property type="component" value="Unassembled WGS sequence"/>
</dbReference>
<proteinExistence type="predicted"/>
<evidence type="ECO:0000313" key="1">
    <source>
        <dbReference type="EMBL" id="SLK12782.1"/>
    </source>
</evidence>
<gene>
    <name evidence="1" type="ORF">SAMN06295987_1221</name>
</gene>
<reference evidence="2" key="1">
    <citation type="submission" date="2017-02" db="EMBL/GenBank/DDBJ databases">
        <authorList>
            <person name="Varghese N."/>
            <person name="Submissions S."/>
        </authorList>
    </citation>
    <scope>NUCLEOTIDE SEQUENCE [LARGE SCALE GENOMIC DNA]</scope>
    <source>
        <strain evidence="2">SM117</strain>
    </source>
</reference>
<dbReference type="EMBL" id="FVZE01000022">
    <property type="protein sequence ID" value="SLK12782.1"/>
    <property type="molecule type" value="Genomic_DNA"/>
</dbReference>
<evidence type="ECO:0000313" key="2">
    <source>
        <dbReference type="Proteomes" id="UP000190989"/>
    </source>
</evidence>
<keyword evidence="2" id="KW-1185">Reference proteome</keyword>